<organism evidence="1 2">
    <name type="scientific">Panaeolus cyanescens</name>
    <dbReference type="NCBI Taxonomy" id="181874"/>
    <lineage>
        <taxon>Eukaryota</taxon>
        <taxon>Fungi</taxon>
        <taxon>Dikarya</taxon>
        <taxon>Basidiomycota</taxon>
        <taxon>Agaricomycotina</taxon>
        <taxon>Agaricomycetes</taxon>
        <taxon>Agaricomycetidae</taxon>
        <taxon>Agaricales</taxon>
        <taxon>Agaricineae</taxon>
        <taxon>Galeropsidaceae</taxon>
        <taxon>Panaeolus</taxon>
    </lineage>
</organism>
<protein>
    <submittedName>
        <fullName evidence="1">Uncharacterized protein</fullName>
    </submittedName>
</protein>
<comment type="caution">
    <text evidence="1">The sequence shown here is derived from an EMBL/GenBank/DDBJ whole genome shotgun (WGS) entry which is preliminary data.</text>
</comment>
<dbReference type="InParanoid" id="A0A409YT83"/>
<dbReference type="AlphaFoldDB" id="A0A409YT83"/>
<reference evidence="1 2" key="1">
    <citation type="journal article" date="2018" name="Evol. Lett.">
        <title>Horizontal gene cluster transfer increased hallucinogenic mushroom diversity.</title>
        <authorList>
            <person name="Reynolds H.T."/>
            <person name="Vijayakumar V."/>
            <person name="Gluck-Thaler E."/>
            <person name="Korotkin H.B."/>
            <person name="Matheny P.B."/>
            <person name="Slot J.C."/>
        </authorList>
    </citation>
    <scope>NUCLEOTIDE SEQUENCE [LARGE SCALE GENOMIC DNA]</scope>
    <source>
        <strain evidence="1 2">2629</strain>
    </source>
</reference>
<dbReference type="Proteomes" id="UP000284842">
    <property type="component" value="Unassembled WGS sequence"/>
</dbReference>
<gene>
    <name evidence="1" type="ORF">CVT24_000627</name>
</gene>
<evidence type="ECO:0000313" key="2">
    <source>
        <dbReference type="Proteomes" id="UP000284842"/>
    </source>
</evidence>
<dbReference type="OrthoDB" id="10346925at2759"/>
<keyword evidence="2" id="KW-1185">Reference proteome</keyword>
<dbReference type="EMBL" id="NHTK01000691">
    <property type="protein sequence ID" value="PPR06236.1"/>
    <property type="molecule type" value="Genomic_DNA"/>
</dbReference>
<name>A0A409YT83_9AGAR</name>
<proteinExistence type="predicted"/>
<sequence>MPQVPWPSFTLVLTAERPQDIYRRPSVVQLVPAVMEPTAPAYLMKTIDHRWEPLPQNSAQEFASDEVFAYTLRNDSDSPTCVGHGDDDDARTVLEETRPRIRRGFSLGHKLSSRSLKLSISRNWNKPSLSVFIQKLSAFDARQIRHRVF</sequence>
<accession>A0A409YT83</accession>
<evidence type="ECO:0000313" key="1">
    <source>
        <dbReference type="EMBL" id="PPR06236.1"/>
    </source>
</evidence>